<name>A0A2N1MKR8_9GLOM</name>
<dbReference type="AlphaFoldDB" id="A0A2N1MKR8"/>
<dbReference type="Proteomes" id="UP000233469">
    <property type="component" value="Unassembled WGS sequence"/>
</dbReference>
<accession>A0A2N1MKR8</accession>
<protein>
    <submittedName>
        <fullName evidence="1">Uncharacterized protein</fullName>
    </submittedName>
</protein>
<evidence type="ECO:0000313" key="1">
    <source>
        <dbReference type="EMBL" id="PKK62210.1"/>
    </source>
</evidence>
<dbReference type="EMBL" id="LLXL01001987">
    <property type="protein sequence ID" value="PKK62210.1"/>
    <property type="molecule type" value="Genomic_DNA"/>
</dbReference>
<reference evidence="1 2" key="2">
    <citation type="submission" date="2017-10" db="EMBL/GenBank/DDBJ databases">
        <title>Extensive intraspecific genome diversity in a model arbuscular mycorrhizal fungus.</title>
        <authorList>
            <person name="Chen E.C.H."/>
            <person name="Morin E."/>
            <person name="Baudet D."/>
            <person name="Noel J."/>
            <person name="Ndikumana S."/>
            <person name="Charron P."/>
            <person name="St-Onge C."/>
            <person name="Giorgi J."/>
            <person name="Grigoriev I.V."/>
            <person name="Roux C."/>
            <person name="Martin F.M."/>
            <person name="Corradi N."/>
        </authorList>
    </citation>
    <scope>NUCLEOTIDE SEQUENCE [LARGE SCALE GENOMIC DNA]</scope>
    <source>
        <strain evidence="1 2">C2</strain>
    </source>
</reference>
<gene>
    <name evidence="1" type="ORF">RhiirC2_790695</name>
</gene>
<comment type="caution">
    <text evidence="1">The sequence shown here is derived from an EMBL/GenBank/DDBJ whole genome shotgun (WGS) entry which is preliminary data.</text>
</comment>
<evidence type="ECO:0000313" key="2">
    <source>
        <dbReference type="Proteomes" id="UP000233469"/>
    </source>
</evidence>
<sequence>MALLGCFTAVATIPQKYINEEHIVEGHDFKFTIEDKIFQEVRRNSCRNFNYLSSFPMCKG</sequence>
<organism evidence="1 2">
    <name type="scientific">Rhizophagus irregularis</name>
    <dbReference type="NCBI Taxonomy" id="588596"/>
    <lineage>
        <taxon>Eukaryota</taxon>
        <taxon>Fungi</taxon>
        <taxon>Fungi incertae sedis</taxon>
        <taxon>Mucoromycota</taxon>
        <taxon>Glomeromycotina</taxon>
        <taxon>Glomeromycetes</taxon>
        <taxon>Glomerales</taxon>
        <taxon>Glomeraceae</taxon>
        <taxon>Rhizophagus</taxon>
    </lineage>
</organism>
<proteinExistence type="predicted"/>
<reference evidence="1 2" key="1">
    <citation type="submission" date="2016-04" db="EMBL/GenBank/DDBJ databases">
        <title>Genome analyses suggest a sexual origin of heterokaryosis in a supposedly ancient asexual fungus.</title>
        <authorList>
            <person name="Ropars J."/>
            <person name="Sedzielewska K."/>
            <person name="Noel J."/>
            <person name="Charron P."/>
            <person name="Farinelli L."/>
            <person name="Marton T."/>
            <person name="Kruger M."/>
            <person name="Pelin A."/>
            <person name="Brachmann A."/>
            <person name="Corradi N."/>
        </authorList>
    </citation>
    <scope>NUCLEOTIDE SEQUENCE [LARGE SCALE GENOMIC DNA]</scope>
    <source>
        <strain evidence="1 2">C2</strain>
    </source>
</reference>